<evidence type="ECO:0000313" key="2">
    <source>
        <dbReference type="Proteomes" id="UP000233469"/>
    </source>
</evidence>
<dbReference type="EMBL" id="LLXL01005185">
    <property type="protein sequence ID" value="PKK56732.1"/>
    <property type="molecule type" value="Genomic_DNA"/>
</dbReference>
<name>A0A2N1M519_9GLOM</name>
<proteinExistence type="predicted"/>
<dbReference type="Proteomes" id="UP000233469">
    <property type="component" value="Unassembled WGS sequence"/>
</dbReference>
<evidence type="ECO:0000313" key="1">
    <source>
        <dbReference type="EMBL" id="PKK56732.1"/>
    </source>
</evidence>
<sequence length="87" mass="9562">MFTVPPPTSFPVARIPFTLDQNLGILVLSGTRISKNTLMPVMATTAFWPLMSMNRISRWFAISSLKVGVNPSLFLAINSSRVGIPIK</sequence>
<reference evidence="1 2" key="1">
    <citation type="submission" date="2016-04" db="EMBL/GenBank/DDBJ databases">
        <title>Genome analyses suggest a sexual origin of heterokaryosis in a supposedly ancient asexual fungus.</title>
        <authorList>
            <person name="Ropars J."/>
            <person name="Sedzielewska K."/>
            <person name="Noel J."/>
            <person name="Charron P."/>
            <person name="Farinelli L."/>
            <person name="Marton T."/>
            <person name="Kruger M."/>
            <person name="Pelin A."/>
            <person name="Brachmann A."/>
            <person name="Corradi N."/>
        </authorList>
    </citation>
    <scope>NUCLEOTIDE SEQUENCE [LARGE SCALE GENOMIC DNA]</scope>
    <source>
        <strain evidence="1 2">C2</strain>
    </source>
</reference>
<dbReference type="AlphaFoldDB" id="A0A2N1M519"/>
<organism evidence="1 2">
    <name type="scientific">Rhizophagus irregularis</name>
    <dbReference type="NCBI Taxonomy" id="588596"/>
    <lineage>
        <taxon>Eukaryota</taxon>
        <taxon>Fungi</taxon>
        <taxon>Fungi incertae sedis</taxon>
        <taxon>Mucoromycota</taxon>
        <taxon>Glomeromycotina</taxon>
        <taxon>Glomeromycetes</taxon>
        <taxon>Glomerales</taxon>
        <taxon>Glomeraceae</taxon>
        <taxon>Rhizophagus</taxon>
    </lineage>
</organism>
<gene>
    <name evidence="1" type="ORF">RhiirC2_799383</name>
</gene>
<reference evidence="1 2" key="2">
    <citation type="submission" date="2017-10" db="EMBL/GenBank/DDBJ databases">
        <title>Extensive intraspecific genome diversity in a model arbuscular mycorrhizal fungus.</title>
        <authorList>
            <person name="Chen E.C.H."/>
            <person name="Morin E."/>
            <person name="Baudet D."/>
            <person name="Noel J."/>
            <person name="Ndikumana S."/>
            <person name="Charron P."/>
            <person name="St-Onge C."/>
            <person name="Giorgi J."/>
            <person name="Grigoriev I.V."/>
            <person name="Roux C."/>
            <person name="Martin F.M."/>
            <person name="Corradi N."/>
        </authorList>
    </citation>
    <scope>NUCLEOTIDE SEQUENCE [LARGE SCALE GENOMIC DNA]</scope>
    <source>
        <strain evidence="1 2">C2</strain>
    </source>
</reference>
<protein>
    <submittedName>
        <fullName evidence="1">Uncharacterized protein</fullName>
    </submittedName>
</protein>
<accession>A0A2N1M519</accession>
<comment type="caution">
    <text evidence="1">The sequence shown here is derived from an EMBL/GenBank/DDBJ whole genome shotgun (WGS) entry which is preliminary data.</text>
</comment>